<dbReference type="Proteomes" id="UP001153332">
    <property type="component" value="Unassembled WGS sequence"/>
</dbReference>
<evidence type="ECO:0000313" key="1">
    <source>
        <dbReference type="EMBL" id="KAJ8119232.1"/>
    </source>
</evidence>
<reference evidence="1" key="1">
    <citation type="submission" date="2022-12" db="EMBL/GenBank/DDBJ databases">
        <title>Genome Sequence of Lasiodiplodia mahajangana.</title>
        <authorList>
            <person name="Buettner E."/>
        </authorList>
    </citation>
    <scope>NUCLEOTIDE SEQUENCE</scope>
    <source>
        <strain evidence="1">VT137</strain>
    </source>
</reference>
<protein>
    <submittedName>
        <fullName evidence="1">Uncharacterized protein</fullName>
    </submittedName>
</protein>
<gene>
    <name evidence="1" type="ORF">O1611_g10649</name>
</gene>
<evidence type="ECO:0000313" key="2">
    <source>
        <dbReference type="Proteomes" id="UP001153332"/>
    </source>
</evidence>
<proteinExistence type="predicted"/>
<organism evidence="1 2">
    <name type="scientific">Lasiodiplodia mahajangana</name>
    <dbReference type="NCBI Taxonomy" id="1108764"/>
    <lineage>
        <taxon>Eukaryota</taxon>
        <taxon>Fungi</taxon>
        <taxon>Dikarya</taxon>
        <taxon>Ascomycota</taxon>
        <taxon>Pezizomycotina</taxon>
        <taxon>Dothideomycetes</taxon>
        <taxon>Dothideomycetes incertae sedis</taxon>
        <taxon>Botryosphaeriales</taxon>
        <taxon>Botryosphaeriaceae</taxon>
        <taxon>Lasiodiplodia</taxon>
    </lineage>
</organism>
<sequence>MARPNSSHTLRPQKVSTPPMTQRKRETPTEPVAWKMLDGVENTNSCVSTRAGQFEATTRWHEDGLTPSSDHLIQDEERSTSDTDLSRLIVIVFLDVGDGFHIGILCRDAGLRLFDDIAITPHLVVAHGPVRRHP</sequence>
<comment type="caution">
    <text evidence="1">The sequence shown here is derived from an EMBL/GenBank/DDBJ whole genome shotgun (WGS) entry which is preliminary data.</text>
</comment>
<accession>A0ACC2IVZ0</accession>
<keyword evidence="2" id="KW-1185">Reference proteome</keyword>
<name>A0ACC2IVZ0_9PEZI</name>
<dbReference type="EMBL" id="JAPUUL010004491">
    <property type="protein sequence ID" value="KAJ8119232.1"/>
    <property type="molecule type" value="Genomic_DNA"/>
</dbReference>